<dbReference type="PANTHER" id="PTHR48100:SF59">
    <property type="entry name" value="ADENOSYLCOBALAMIN_ALPHA-RIBAZOLE PHOSPHATASE"/>
    <property type="match status" value="1"/>
</dbReference>
<gene>
    <name evidence="1" type="ORF">QNA08_05800</name>
</gene>
<dbReference type="CDD" id="cd07067">
    <property type="entry name" value="HP_PGM_like"/>
    <property type="match status" value="1"/>
</dbReference>
<dbReference type="EC" id="3.1.3.-" evidence="1"/>
<dbReference type="PANTHER" id="PTHR48100">
    <property type="entry name" value="BROAD-SPECIFICITY PHOSPHATASE YOR283W-RELATED"/>
    <property type="match status" value="1"/>
</dbReference>
<dbReference type="PIRSF" id="PIRSF000709">
    <property type="entry name" value="6PFK_2-Ptase"/>
    <property type="match status" value="1"/>
</dbReference>
<dbReference type="SMART" id="SM00855">
    <property type="entry name" value="PGAM"/>
    <property type="match status" value="1"/>
</dbReference>
<sequence>MTRPTVYFVRHGETDWNAEGRLQGTRDVPLNDVGREQAARAGALLQKLGLGCADLDFVASPMLRTRETIEGLRGAIGLDPHDYDVDERLREIAFGQWEGLTWGEIRARDPQGHRASRADRWHYVPPGGESYAMLAERVRPFMEGLTRDTVVVSHGGVARALLALFAGAPKDEAPGVDIWQGRILVFAGGAAEWVPAAT</sequence>
<proteinExistence type="predicted"/>
<protein>
    <submittedName>
        <fullName evidence="1">Histidine phosphatase family protein</fullName>
        <ecNumber evidence="1">3.1.3.-</ecNumber>
    </submittedName>
</protein>
<dbReference type="InterPro" id="IPR029033">
    <property type="entry name" value="His_PPase_superfam"/>
</dbReference>
<name>A0ABT7AEE5_9HYPH</name>
<dbReference type="Gene3D" id="3.40.50.1240">
    <property type="entry name" value="Phosphoglycerate mutase-like"/>
    <property type="match status" value="1"/>
</dbReference>
<accession>A0ABT7AEE5</accession>
<dbReference type="Proteomes" id="UP001321492">
    <property type="component" value="Unassembled WGS sequence"/>
</dbReference>
<evidence type="ECO:0000313" key="1">
    <source>
        <dbReference type="EMBL" id="MDJ1157743.1"/>
    </source>
</evidence>
<evidence type="ECO:0000313" key="2">
    <source>
        <dbReference type="Proteomes" id="UP001321492"/>
    </source>
</evidence>
<dbReference type="SUPFAM" id="SSF53254">
    <property type="entry name" value="Phosphoglycerate mutase-like"/>
    <property type="match status" value="1"/>
</dbReference>
<reference evidence="1 2" key="1">
    <citation type="submission" date="2023-05" db="EMBL/GenBank/DDBJ databases">
        <title>Chelatococcus sp. nov., a moderately thermophilic bacterium isolated from hot spring microbial mat.</title>
        <authorList>
            <person name="Hu C.-J."/>
            <person name="Li W.-J."/>
        </authorList>
    </citation>
    <scope>NUCLEOTIDE SEQUENCE [LARGE SCALE GENOMIC DNA]</scope>
    <source>
        <strain evidence="1 2">SYSU G07232</strain>
    </source>
</reference>
<dbReference type="InterPro" id="IPR013078">
    <property type="entry name" value="His_Pase_superF_clade-1"/>
</dbReference>
<organism evidence="1 2">
    <name type="scientific">Chelatococcus albus</name>
    <dbReference type="NCBI Taxonomy" id="3047466"/>
    <lineage>
        <taxon>Bacteria</taxon>
        <taxon>Pseudomonadati</taxon>
        <taxon>Pseudomonadota</taxon>
        <taxon>Alphaproteobacteria</taxon>
        <taxon>Hyphomicrobiales</taxon>
        <taxon>Chelatococcaceae</taxon>
        <taxon>Chelatococcus</taxon>
    </lineage>
</organism>
<keyword evidence="2" id="KW-1185">Reference proteome</keyword>
<comment type="caution">
    <text evidence="1">The sequence shown here is derived from an EMBL/GenBank/DDBJ whole genome shotgun (WGS) entry which is preliminary data.</text>
</comment>
<dbReference type="RefSeq" id="WP_283739745.1">
    <property type="nucleotide sequence ID" value="NZ_JASJEV010000003.1"/>
</dbReference>
<dbReference type="GO" id="GO:0016787">
    <property type="term" value="F:hydrolase activity"/>
    <property type="evidence" value="ECO:0007669"/>
    <property type="project" value="UniProtKB-KW"/>
</dbReference>
<keyword evidence="1" id="KW-0378">Hydrolase</keyword>
<dbReference type="EMBL" id="JASJEV010000003">
    <property type="protein sequence ID" value="MDJ1157743.1"/>
    <property type="molecule type" value="Genomic_DNA"/>
</dbReference>
<dbReference type="InterPro" id="IPR050275">
    <property type="entry name" value="PGM_Phosphatase"/>
</dbReference>
<dbReference type="Pfam" id="PF00300">
    <property type="entry name" value="His_Phos_1"/>
    <property type="match status" value="1"/>
</dbReference>